<dbReference type="Pfam" id="PF01850">
    <property type="entry name" value="PIN"/>
    <property type="match status" value="1"/>
</dbReference>
<evidence type="ECO:0000256" key="8">
    <source>
        <dbReference type="HAMAP-Rule" id="MF_00265"/>
    </source>
</evidence>
<evidence type="ECO:0000256" key="1">
    <source>
        <dbReference type="ARBA" id="ARBA00001946"/>
    </source>
</evidence>
<dbReference type="GO" id="GO:0016787">
    <property type="term" value="F:hydrolase activity"/>
    <property type="evidence" value="ECO:0007669"/>
    <property type="project" value="UniProtKB-KW"/>
</dbReference>
<organism evidence="10 11">
    <name type="scientific">Candidatus Sulfotelmatobacter kueseliae</name>
    <dbReference type="NCBI Taxonomy" id="2042962"/>
    <lineage>
        <taxon>Bacteria</taxon>
        <taxon>Pseudomonadati</taxon>
        <taxon>Acidobacteriota</taxon>
        <taxon>Terriglobia</taxon>
        <taxon>Terriglobales</taxon>
        <taxon>Candidatus Korobacteraceae</taxon>
        <taxon>Candidatus Sulfotelmatobacter</taxon>
    </lineage>
</organism>
<dbReference type="PANTHER" id="PTHR33653:SF1">
    <property type="entry name" value="RIBONUCLEASE VAPC2"/>
    <property type="match status" value="1"/>
</dbReference>
<protein>
    <recommendedName>
        <fullName evidence="8">Ribonuclease VapC</fullName>
        <shortName evidence="8">RNase VapC</shortName>
        <ecNumber evidence="8">3.1.-.-</ecNumber>
    </recommendedName>
    <alternativeName>
        <fullName evidence="8">Toxin VapC</fullName>
    </alternativeName>
</protein>
<dbReference type="InterPro" id="IPR050556">
    <property type="entry name" value="Type_II_TA_system_RNase"/>
</dbReference>
<accession>A0A2U3KDL2</accession>
<keyword evidence="5 8" id="KW-0378">Hydrolase</keyword>
<dbReference type="Proteomes" id="UP000238701">
    <property type="component" value="Unassembled WGS sequence"/>
</dbReference>
<evidence type="ECO:0000256" key="2">
    <source>
        <dbReference type="ARBA" id="ARBA00022649"/>
    </source>
</evidence>
<dbReference type="AlphaFoldDB" id="A0A2U3KDL2"/>
<comment type="function">
    <text evidence="8">Toxic component of a toxin-antitoxin (TA) system. An RNase.</text>
</comment>
<keyword evidence="4 8" id="KW-0479">Metal-binding</keyword>
<name>A0A2U3KDL2_9BACT</name>
<evidence type="ECO:0000256" key="7">
    <source>
        <dbReference type="ARBA" id="ARBA00038093"/>
    </source>
</evidence>
<dbReference type="Gene3D" id="3.40.50.1010">
    <property type="entry name" value="5'-nuclease"/>
    <property type="match status" value="1"/>
</dbReference>
<dbReference type="HAMAP" id="MF_00265">
    <property type="entry name" value="VapC_Nob1"/>
    <property type="match status" value="1"/>
</dbReference>
<dbReference type="InterPro" id="IPR002716">
    <property type="entry name" value="PIN_dom"/>
</dbReference>
<dbReference type="GO" id="GO:0004540">
    <property type="term" value="F:RNA nuclease activity"/>
    <property type="evidence" value="ECO:0007669"/>
    <property type="project" value="InterPro"/>
</dbReference>
<keyword evidence="3 8" id="KW-0540">Nuclease</keyword>
<keyword evidence="2 8" id="KW-1277">Toxin-antitoxin system</keyword>
<dbReference type="PANTHER" id="PTHR33653">
    <property type="entry name" value="RIBONUCLEASE VAPC2"/>
    <property type="match status" value="1"/>
</dbReference>
<feature type="binding site" evidence="8">
    <location>
        <position position="104"/>
    </location>
    <ligand>
        <name>Mg(2+)</name>
        <dbReference type="ChEBI" id="CHEBI:18420"/>
    </ligand>
</feature>
<evidence type="ECO:0000259" key="9">
    <source>
        <dbReference type="Pfam" id="PF01850"/>
    </source>
</evidence>
<proteinExistence type="inferred from homology"/>
<reference evidence="11" key="1">
    <citation type="submission" date="2018-02" db="EMBL/GenBank/DDBJ databases">
        <authorList>
            <person name="Hausmann B."/>
        </authorList>
    </citation>
    <scope>NUCLEOTIDE SEQUENCE [LARGE SCALE GENOMIC DNA]</scope>
    <source>
        <strain evidence="11">Peat soil MAG SbA1</strain>
    </source>
</reference>
<evidence type="ECO:0000256" key="3">
    <source>
        <dbReference type="ARBA" id="ARBA00022722"/>
    </source>
</evidence>
<dbReference type="CDD" id="cd09881">
    <property type="entry name" value="PIN_VapC4-5_FitB-like"/>
    <property type="match status" value="1"/>
</dbReference>
<dbReference type="InterPro" id="IPR022907">
    <property type="entry name" value="VapC_family"/>
</dbReference>
<evidence type="ECO:0000313" key="10">
    <source>
        <dbReference type="EMBL" id="SPF37771.1"/>
    </source>
</evidence>
<dbReference type="EMBL" id="OMOD01000091">
    <property type="protein sequence ID" value="SPF37771.1"/>
    <property type="molecule type" value="Genomic_DNA"/>
</dbReference>
<gene>
    <name evidence="8" type="primary">vapC</name>
    <name evidence="10" type="ORF">SBA1_1800003</name>
</gene>
<evidence type="ECO:0000256" key="5">
    <source>
        <dbReference type="ARBA" id="ARBA00022801"/>
    </source>
</evidence>
<dbReference type="GO" id="GO:0000287">
    <property type="term" value="F:magnesium ion binding"/>
    <property type="evidence" value="ECO:0007669"/>
    <property type="project" value="UniProtKB-UniRule"/>
</dbReference>
<feature type="domain" description="PIN" evidence="9">
    <location>
        <begin position="5"/>
        <end position="131"/>
    </location>
</feature>
<sequence>MQPALFDSSIYITALRRGDDAALTLRRFTTDAPLWLSAVVLEELYAGAGDRDRQVVERLERDFDRAKRILVPNLSDWTQAGRVLGRLAAKYHYEQIGQGRLTNDALIAMSAGRLGIRVITTNERDFSRLAEFRTFQWQVTVL</sequence>
<keyword evidence="6 8" id="KW-0460">Magnesium</keyword>
<evidence type="ECO:0000313" key="11">
    <source>
        <dbReference type="Proteomes" id="UP000238701"/>
    </source>
</evidence>
<dbReference type="GO" id="GO:0090729">
    <property type="term" value="F:toxin activity"/>
    <property type="evidence" value="ECO:0007669"/>
    <property type="project" value="UniProtKB-KW"/>
</dbReference>
<dbReference type="OrthoDB" id="9796690at2"/>
<comment type="cofactor">
    <cofactor evidence="1 8">
        <name>Mg(2+)</name>
        <dbReference type="ChEBI" id="CHEBI:18420"/>
    </cofactor>
</comment>
<feature type="binding site" evidence="8">
    <location>
        <position position="7"/>
    </location>
    <ligand>
        <name>Mg(2+)</name>
        <dbReference type="ChEBI" id="CHEBI:18420"/>
    </ligand>
</feature>
<evidence type="ECO:0000256" key="6">
    <source>
        <dbReference type="ARBA" id="ARBA00022842"/>
    </source>
</evidence>
<dbReference type="EC" id="3.1.-.-" evidence="8"/>
<dbReference type="SUPFAM" id="SSF88723">
    <property type="entry name" value="PIN domain-like"/>
    <property type="match status" value="1"/>
</dbReference>
<dbReference type="InterPro" id="IPR029060">
    <property type="entry name" value="PIN-like_dom_sf"/>
</dbReference>
<evidence type="ECO:0000256" key="4">
    <source>
        <dbReference type="ARBA" id="ARBA00022723"/>
    </source>
</evidence>
<keyword evidence="8" id="KW-0800">Toxin</keyword>
<comment type="similarity">
    <text evidence="7 8">Belongs to the PINc/VapC protein family.</text>
</comment>